<dbReference type="Proteomes" id="UP000435649">
    <property type="component" value="Unassembled WGS sequence"/>
</dbReference>
<dbReference type="AlphaFoldDB" id="A0A844G970"/>
<feature type="coiled-coil region" evidence="1">
    <location>
        <begin position="606"/>
        <end position="689"/>
    </location>
</feature>
<dbReference type="EMBL" id="VUNS01000026">
    <property type="protein sequence ID" value="MST98948.1"/>
    <property type="molecule type" value="Genomic_DNA"/>
</dbReference>
<dbReference type="InterPro" id="IPR027417">
    <property type="entry name" value="P-loop_NTPase"/>
</dbReference>
<evidence type="ECO:0000256" key="2">
    <source>
        <dbReference type="SAM" id="MobiDB-lite"/>
    </source>
</evidence>
<dbReference type="InterPro" id="IPR038729">
    <property type="entry name" value="Rad50/SbcC_AAA"/>
</dbReference>
<comment type="caution">
    <text evidence="4">The sequence shown here is derived from an EMBL/GenBank/DDBJ whole genome shotgun (WGS) entry which is preliminary data.</text>
</comment>
<dbReference type="RefSeq" id="WP_154420006.1">
    <property type="nucleotide sequence ID" value="NZ_VUNS01000026.1"/>
</dbReference>
<gene>
    <name evidence="4" type="ORF">FYJ85_18085</name>
</gene>
<protein>
    <submittedName>
        <fullName evidence="4">AAA family ATPase</fullName>
    </submittedName>
</protein>
<accession>A0A844G970</accession>
<name>A0A844G970_9BACT</name>
<proteinExistence type="predicted"/>
<dbReference type="Pfam" id="PF13476">
    <property type="entry name" value="AAA_23"/>
    <property type="match status" value="1"/>
</dbReference>
<feature type="coiled-coil region" evidence="1">
    <location>
        <begin position="382"/>
        <end position="492"/>
    </location>
</feature>
<feature type="compositionally biased region" description="Basic and acidic residues" evidence="2">
    <location>
        <begin position="843"/>
        <end position="858"/>
    </location>
</feature>
<dbReference type="GO" id="GO:0016887">
    <property type="term" value="F:ATP hydrolysis activity"/>
    <property type="evidence" value="ECO:0007669"/>
    <property type="project" value="InterPro"/>
</dbReference>
<dbReference type="PANTHER" id="PTHR32114:SF2">
    <property type="entry name" value="ABC TRANSPORTER ABCH.3"/>
    <property type="match status" value="1"/>
</dbReference>
<dbReference type="GO" id="GO:0006302">
    <property type="term" value="P:double-strand break repair"/>
    <property type="evidence" value="ECO:0007669"/>
    <property type="project" value="InterPro"/>
</dbReference>
<evidence type="ECO:0000259" key="3">
    <source>
        <dbReference type="Pfam" id="PF13476"/>
    </source>
</evidence>
<reference evidence="4 5" key="1">
    <citation type="submission" date="2019-08" db="EMBL/GenBank/DDBJ databases">
        <title>In-depth cultivation of the pig gut microbiome towards novel bacterial diversity and tailored functional studies.</title>
        <authorList>
            <person name="Wylensek D."/>
            <person name="Hitch T.C.A."/>
            <person name="Clavel T."/>
        </authorList>
    </citation>
    <scope>NUCLEOTIDE SEQUENCE [LARGE SCALE GENOMIC DNA]</scope>
    <source>
        <strain evidence="4 5">BBE-744-WT-12</strain>
    </source>
</reference>
<organism evidence="4 5">
    <name type="scientific">Victivallis lenta</name>
    <dbReference type="NCBI Taxonomy" id="2606640"/>
    <lineage>
        <taxon>Bacteria</taxon>
        <taxon>Pseudomonadati</taxon>
        <taxon>Lentisphaerota</taxon>
        <taxon>Lentisphaeria</taxon>
        <taxon>Victivallales</taxon>
        <taxon>Victivallaceae</taxon>
        <taxon>Victivallis</taxon>
    </lineage>
</organism>
<dbReference type="SUPFAM" id="SSF52540">
    <property type="entry name" value="P-loop containing nucleoside triphosphate hydrolases"/>
    <property type="match status" value="1"/>
</dbReference>
<feature type="domain" description="Rad50/SbcC-type AAA" evidence="3">
    <location>
        <begin position="5"/>
        <end position="205"/>
    </location>
</feature>
<evidence type="ECO:0000256" key="1">
    <source>
        <dbReference type="SAM" id="Coils"/>
    </source>
</evidence>
<keyword evidence="1" id="KW-0175">Coiled coil</keyword>
<evidence type="ECO:0000313" key="4">
    <source>
        <dbReference type="EMBL" id="MST98948.1"/>
    </source>
</evidence>
<dbReference type="PANTHER" id="PTHR32114">
    <property type="entry name" value="ABC TRANSPORTER ABCH.3"/>
    <property type="match status" value="1"/>
</dbReference>
<sequence>MKVEKIRLKNLASLEGEWELDLTGPAYSRNGIFAITGATGAGKTTIFDAIRLALFRRTNRLDSFAGENEIMTRGTAECMARIQFSIPGGRYVATWHQTRSRGRADGRLQPDRHTLERMKPDGSLELLAERRKETEKAIRALIGMDFEHFSRAMLLPQGEFAIFLKTPPAERSDILEQITGSTVYKQISAEAYAKYHLMQEELDRLTAGAEAIRLLPDEERDALAAQRAGLSKEAAGLAARAGELERAVDLAGRLAGLRTERSKLAAELEAADPELETAAAAAVEAKKHYDDAAGRQAAARPAIAAARLLDAALLRGEEELRKLADARRAGETAKREADRELELLRQKISGTESELATVTAYFEARPEENLRLERYPVWLDRLKASENNQSLLRKELRQVREAETALAGLAQRRDPLQKRLAQTEAGLEQLRAEREQLGGNADAGAGTVLQLTVRKLKLEELSRLAAEQAERLRQLDEAARRKNELAAEQEQIAPARAALETELAGLDAENRIPNLAAERAALREGSPCPLCGATHHPHAGIPAPTASRARAEAIRTNLQEQQIRLAAISGELRSLDEQTVRLRIAAAAAAERLRTECGSSDPAEFAGKLSEQLQRCADELEAAQRLQNERTRLENAFRKLEIEKQKNRDELIATEHETALAEQQLAALRRQFEETRRRQKESLDELRAEFTRFHLSWNDLSQLPDAVAAVEEMFRRSRDMQERASGAASRLREEQNEFQLRSGFREERIRRLAETAAEHEKKETELLALRQERAAMLDGLPADRAERQHETAVAAARRAFEEAEAGLQRKRELHTVLRTRFEETTRRLTAAEAELAALPADSRLPEEKSAEAAGLREKARRLDEEAGALGQKLESDREARGRRQAEEAKIGAFRSEVERWRLLNELIGKQDGGKFQQFAQSLIFEQLIALANRSLRKFTDRYRLVSIEDSPLDFNVIDHYQCDEIRSVRNLSGGESFLVSMSLALALSQTAGEKLRIDTLFLDEGFGTLDEETLSHVLAQIQSLQSEGKLIGIITHVPNIETFVPLQIRLAPAERSGRSRITGPGVSALS</sequence>
<dbReference type="Pfam" id="PF13558">
    <property type="entry name" value="SbcC_Walker_B"/>
    <property type="match status" value="1"/>
</dbReference>
<dbReference type="Gene3D" id="3.40.50.300">
    <property type="entry name" value="P-loop containing nucleotide triphosphate hydrolases"/>
    <property type="match status" value="2"/>
</dbReference>
<feature type="coiled-coil region" evidence="1">
    <location>
        <begin position="327"/>
        <end position="354"/>
    </location>
</feature>
<keyword evidence="5" id="KW-1185">Reference proteome</keyword>
<evidence type="ECO:0000313" key="5">
    <source>
        <dbReference type="Proteomes" id="UP000435649"/>
    </source>
</evidence>
<feature type="region of interest" description="Disordered" evidence="2">
    <location>
        <begin position="839"/>
        <end position="858"/>
    </location>
</feature>